<reference evidence="2 3" key="1">
    <citation type="submission" date="2015-09" db="EMBL/GenBank/DDBJ databases">
        <title>Genome announcement of multiple Pseudomonas syringae strains.</title>
        <authorList>
            <person name="Thakur S."/>
            <person name="Wang P.W."/>
            <person name="Gong Y."/>
            <person name="Weir B.S."/>
            <person name="Guttman D.S."/>
        </authorList>
    </citation>
    <scope>NUCLEOTIDE SEQUENCE [LARGE SCALE GENOMIC DNA]</scope>
    <source>
        <strain evidence="2 3">ICMP3963</strain>
    </source>
</reference>
<dbReference type="PATRIC" id="fig|251703.9.peg.3847"/>
<dbReference type="AlphaFoldDB" id="A0A0Q0GC23"/>
<feature type="domain" description="Abortive infection protein-like C-terminal" evidence="1">
    <location>
        <begin position="229"/>
        <end position="288"/>
    </location>
</feature>
<dbReference type="InterPro" id="IPR026001">
    <property type="entry name" value="Abi-like_C"/>
</dbReference>
<evidence type="ECO:0000313" key="3">
    <source>
        <dbReference type="Proteomes" id="UP000050317"/>
    </source>
</evidence>
<evidence type="ECO:0000259" key="1">
    <source>
        <dbReference type="Pfam" id="PF14355"/>
    </source>
</evidence>
<gene>
    <name evidence="2" type="ORF">ALO40_02760</name>
</gene>
<dbReference type="Pfam" id="PF14355">
    <property type="entry name" value="Abi_C"/>
    <property type="match status" value="1"/>
</dbReference>
<organism evidence="2 3">
    <name type="scientific">Pseudomonas syringae pv. viburni</name>
    <dbReference type="NCBI Taxonomy" id="251703"/>
    <lineage>
        <taxon>Bacteria</taxon>
        <taxon>Pseudomonadati</taxon>
        <taxon>Pseudomonadota</taxon>
        <taxon>Gammaproteobacteria</taxon>
        <taxon>Pseudomonadales</taxon>
        <taxon>Pseudomonadaceae</taxon>
        <taxon>Pseudomonas</taxon>
    </lineage>
</organism>
<dbReference type="RefSeq" id="WP_044423328.1">
    <property type="nucleotide sequence ID" value="NZ_JYHK01000125.1"/>
</dbReference>
<dbReference type="Proteomes" id="UP000050317">
    <property type="component" value="Unassembled WGS sequence"/>
</dbReference>
<accession>A0A0Q0GC23</accession>
<dbReference type="EMBL" id="LJRR01000381">
    <property type="protein sequence ID" value="KPZ10837.1"/>
    <property type="molecule type" value="Genomic_DNA"/>
</dbReference>
<proteinExistence type="predicted"/>
<sequence>MSDDGFAELAARSEKVRNENRLLLEGLKSFERKLVELVGGLNCTGASDHVTFEEFFDHENEIIGHTFGILFFDGKELWVNYVEEPHPGYEDSRWEYKPIEKIGTDWQRKVSDQKVRDSLIANLLISLDAEFEKTAPVVQSLSQFMTIEKAGIDSDLDELFSGNTKLLESWVKARKSVETDPELSITRSCSHVETVLKGCLKSLGETGYLKDPIEKLGRKVLDILKKSSIIDEATFQMLQGVGTFFVGIATIRNAKSASHGKDDEYVPPTSDLAQTVNHLAGVASVFVMKQTDIYLKSK</sequence>
<protein>
    <recommendedName>
        <fullName evidence="1">Abortive infection protein-like C-terminal domain-containing protein</fullName>
    </recommendedName>
</protein>
<evidence type="ECO:0000313" key="2">
    <source>
        <dbReference type="EMBL" id="KPZ10837.1"/>
    </source>
</evidence>
<comment type="caution">
    <text evidence="2">The sequence shown here is derived from an EMBL/GenBank/DDBJ whole genome shotgun (WGS) entry which is preliminary data.</text>
</comment>
<name>A0A0Q0GC23_9PSED</name>